<dbReference type="InterPro" id="IPR009057">
    <property type="entry name" value="Homeodomain-like_sf"/>
</dbReference>
<gene>
    <name evidence="4" type="ORF">C12CBH8_08620</name>
</gene>
<evidence type="ECO:0000313" key="5">
    <source>
        <dbReference type="Proteomes" id="UP000593890"/>
    </source>
</evidence>
<organism evidence="4 5">
    <name type="scientific">Solibaculum mannosilyticum</name>
    <dbReference type="NCBI Taxonomy" id="2780922"/>
    <lineage>
        <taxon>Bacteria</taxon>
        <taxon>Bacillati</taxon>
        <taxon>Bacillota</taxon>
        <taxon>Clostridia</taxon>
        <taxon>Eubacteriales</taxon>
        <taxon>Oscillospiraceae</taxon>
        <taxon>Solibaculum</taxon>
    </lineage>
</organism>
<dbReference type="GO" id="GO:0043565">
    <property type="term" value="F:sequence-specific DNA binding"/>
    <property type="evidence" value="ECO:0007669"/>
    <property type="project" value="InterPro"/>
</dbReference>
<sequence length="316" mass="36418">MSEMFLTGEGFPPPLAESGGCRVFQFHSDSGEGMMTQYDLFPGVFLMYNDFHMEGYDSVFCTAEDLLCIDYCRQGRMEYQSGPDTFSYVEAGDMKLDRRLEHRGHFTFPLAHYHGLTIGFVLPQAEQALREWVREFPVDLSRLQKKFCSGRHPKVIHRASSTDHIFQELYAVPEQIKLPYFRIKVLELLLYLNALELGRETEKPYFYKSQVEKVKAAHRLLTEDLERHYTIAELSERFSIPATALKECSKSIYGQPLNTYMRCFRMDHAGLLLRQEMQTSVAEIAGLVGYDSASKFAAAFREVKGKTPLEYCREGQ</sequence>
<protein>
    <submittedName>
        <fullName evidence="4">AraC family transcriptional regulator</fullName>
    </submittedName>
</protein>
<evidence type="ECO:0000313" key="4">
    <source>
        <dbReference type="EMBL" id="BCI60223.1"/>
    </source>
</evidence>
<dbReference type="AlphaFoldDB" id="A0A7I8D4S5"/>
<dbReference type="PROSITE" id="PS01124">
    <property type="entry name" value="HTH_ARAC_FAMILY_2"/>
    <property type="match status" value="1"/>
</dbReference>
<accession>A0A7I8D4S5</accession>
<keyword evidence="5" id="KW-1185">Reference proteome</keyword>
<keyword evidence="2" id="KW-0804">Transcription</keyword>
<dbReference type="InterPro" id="IPR053142">
    <property type="entry name" value="PchR_regulatory_protein"/>
</dbReference>
<keyword evidence="1" id="KW-0805">Transcription regulation</keyword>
<feature type="domain" description="HTH araC/xylS-type" evidence="3">
    <location>
        <begin position="215"/>
        <end position="314"/>
    </location>
</feature>
<dbReference type="Pfam" id="PF12833">
    <property type="entry name" value="HTH_18"/>
    <property type="match status" value="1"/>
</dbReference>
<name>A0A7I8D4S5_9FIRM</name>
<dbReference type="KEGG" id="sman:C12CBH8_08620"/>
<dbReference type="PANTHER" id="PTHR47893">
    <property type="entry name" value="REGULATORY PROTEIN PCHR"/>
    <property type="match status" value="1"/>
</dbReference>
<evidence type="ECO:0000256" key="2">
    <source>
        <dbReference type="ARBA" id="ARBA00023163"/>
    </source>
</evidence>
<evidence type="ECO:0000259" key="3">
    <source>
        <dbReference type="PROSITE" id="PS01124"/>
    </source>
</evidence>
<reference evidence="5" key="1">
    <citation type="submission" date="2020-07" db="EMBL/GenBank/DDBJ databases">
        <title>Complete genome sequencing of Clostridia bacterium strain 12CBH8.</title>
        <authorList>
            <person name="Sakamoto M."/>
            <person name="Murakami T."/>
            <person name="Mori H."/>
        </authorList>
    </citation>
    <scope>NUCLEOTIDE SEQUENCE [LARGE SCALE GENOMIC DNA]</scope>
    <source>
        <strain evidence="5">12CBH8</strain>
    </source>
</reference>
<dbReference type="SUPFAM" id="SSF46689">
    <property type="entry name" value="Homeodomain-like"/>
    <property type="match status" value="1"/>
</dbReference>
<dbReference type="Proteomes" id="UP000593890">
    <property type="component" value="Chromosome"/>
</dbReference>
<dbReference type="EMBL" id="AP023321">
    <property type="protein sequence ID" value="BCI60223.1"/>
    <property type="molecule type" value="Genomic_DNA"/>
</dbReference>
<dbReference type="Gene3D" id="1.10.10.60">
    <property type="entry name" value="Homeodomain-like"/>
    <property type="match status" value="1"/>
</dbReference>
<dbReference type="SMART" id="SM00342">
    <property type="entry name" value="HTH_ARAC"/>
    <property type="match status" value="1"/>
</dbReference>
<dbReference type="GO" id="GO:0003700">
    <property type="term" value="F:DNA-binding transcription factor activity"/>
    <property type="evidence" value="ECO:0007669"/>
    <property type="project" value="InterPro"/>
</dbReference>
<evidence type="ECO:0000256" key="1">
    <source>
        <dbReference type="ARBA" id="ARBA00023015"/>
    </source>
</evidence>
<proteinExistence type="predicted"/>
<dbReference type="InterPro" id="IPR018060">
    <property type="entry name" value="HTH_AraC"/>
</dbReference>
<dbReference type="PANTHER" id="PTHR47893:SF1">
    <property type="entry name" value="REGULATORY PROTEIN PCHR"/>
    <property type="match status" value="1"/>
</dbReference>